<accession>A0AAD1Y618</accession>
<evidence type="ECO:0000313" key="2">
    <source>
        <dbReference type="Proteomes" id="UP001295684"/>
    </source>
</evidence>
<proteinExistence type="predicted"/>
<sequence>MLSSKFLFKTSKFLTTNTVRTFAASSANLGTGDVINLIDSVRTDEDSSKAVQTIDEYFRLNFRKLSFDQACTLLKEVHNVGDLEDSFWVWETLEEAIRPRIMDIPYDQAMQIHQYFVYFGNFSKYLETDFYDIEHANVKLF</sequence>
<gene>
    <name evidence="1" type="ORF">ECRASSUSDP1_LOCUS25117</name>
</gene>
<evidence type="ECO:0000313" key="1">
    <source>
        <dbReference type="EMBL" id="CAI2383612.1"/>
    </source>
</evidence>
<protein>
    <submittedName>
        <fullName evidence="1">Uncharacterized protein</fullName>
    </submittedName>
</protein>
<organism evidence="1 2">
    <name type="scientific">Euplotes crassus</name>
    <dbReference type="NCBI Taxonomy" id="5936"/>
    <lineage>
        <taxon>Eukaryota</taxon>
        <taxon>Sar</taxon>
        <taxon>Alveolata</taxon>
        <taxon>Ciliophora</taxon>
        <taxon>Intramacronucleata</taxon>
        <taxon>Spirotrichea</taxon>
        <taxon>Hypotrichia</taxon>
        <taxon>Euplotida</taxon>
        <taxon>Euplotidae</taxon>
        <taxon>Moneuplotes</taxon>
    </lineage>
</organism>
<keyword evidence="2" id="KW-1185">Reference proteome</keyword>
<dbReference type="EMBL" id="CAMPGE010025905">
    <property type="protein sequence ID" value="CAI2383612.1"/>
    <property type="molecule type" value="Genomic_DNA"/>
</dbReference>
<comment type="caution">
    <text evidence="1">The sequence shown here is derived from an EMBL/GenBank/DDBJ whole genome shotgun (WGS) entry which is preliminary data.</text>
</comment>
<reference evidence="1" key="1">
    <citation type="submission" date="2023-07" db="EMBL/GenBank/DDBJ databases">
        <authorList>
            <consortium name="AG Swart"/>
            <person name="Singh M."/>
            <person name="Singh A."/>
            <person name="Seah K."/>
            <person name="Emmerich C."/>
        </authorList>
    </citation>
    <scope>NUCLEOTIDE SEQUENCE</scope>
    <source>
        <strain evidence="1">DP1</strain>
    </source>
</reference>
<dbReference type="AlphaFoldDB" id="A0AAD1Y618"/>
<name>A0AAD1Y618_EUPCR</name>
<dbReference type="Proteomes" id="UP001295684">
    <property type="component" value="Unassembled WGS sequence"/>
</dbReference>